<evidence type="ECO:0000256" key="2">
    <source>
        <dbReference type="ARBA" id="ARBA00022980"/>
    </source>
</evidence>
<dbReference type="InterPro" id="IPR036394">
    <property type="entry name" value="Ribosomal_uL22_sf"/>
</dbReference>
<dbReference type="GO" id="GO:0019843">
    <property type="term" value="F:rRNA binding"/>
    <property type="evidence" value="ECO:0007669"/>
    <property type="project" value="UniProtKB-UniRule"/>
</dbReference>
<dbReference type="AlphaFoldDB" id="A0A520KTV9"/>
<evidence type="ECO:0000256" key="3">
    <source>
        <dbReference type="ARBA" id="ARBA00023274"/>
    </source>
</evidence>
<dbReference type="CDD" id="cd00336">
    <property type="entry name" value="Ribosomal_L22"/>
    <property type="match status" value="1"/>
</dbReference>
<dbReference type="Proteomes" id="UP000317158">
    <property type="component" value="Unassembled WGS sequence"/>
</dbReference>
<dbReference type="PANTHER" id="PTHR11593:SF10">
    <property type="entry name" value="60S RIBOSOMAL PROTEIN L17"/>
    <property type="match status" value="1"/>
</dbReference>
<dbReference type="SUPFAM" id="SSF54843">
    <property type="entry name" value="Ribosomal protein L22"/>
    <property type="match status" value="1"/>
</dbReference>
<evidence type="ECO:0000256" key="1">
    <source>
        <dbReference type="ARBA" id="ARBA00009451"/>
    </source>
</evidence>
<dbReference type="PANTHER" id="PTHR11593">
    <property type="entry name" value="60S RIBOSOMAL PROTEIN L17"/>
    <property type="match status" value="1"/>
</dbReference>
<dbReference type="GO" id="GO:0022625">
    <property type="term" value="C:cytosolic large ribosomal subunit"/>
    <property type="evidence" value="ECO:0007669"/>
    <property type="project" value="UniProtKB-UniRule"/>
</dbReference>
<dbReference type="InterPro" id="IPR057265">
    <property type="entry name" value="Ribosomal_uL22_arc-type"/>
</dbReference>
<accession>A0A520KTV9</accession>
<comment type="subunit">
    <text evidence="4 6">Part of the 50S ribosomal subunit.</text>
</comment>
<dbReference type="NCBIfam" id="NF003260">
    <property type="entry name" value="PRK04223.1"/>
    <property type="match status" value="1"/>
</dbReference>
<dbReference type="NCBIfam" id="TIGR01038">
    <property type="entry name" value="uL22_arch_euk"/>
    <property type="match status" value="1"/>
</dbReference>
<evidence type="ECO:0000313" key="8">
    <source>
        <dbReference type="Proteomes" id="UP000317158"/>
    </source>
</evidence>
<evidence type="ECO:0000256" key="4">
    <source>
        <dbReference type="HAMAP-Rule" id="MF_01331"/>
    </source>
</evidence>
<dbReference type="Gene3D" id="3.90.470.10">
    <property type="entry name" value="Ribosomal protein L22/L17"/>
    <property type="match status" value="1"/>
</dbReference>
<reference evidence="7 8" key="1">
    <citation type="journal article" date="2019" name="Nat. Microbiol.">
        <title>Wide diversity of methane and short-chain alkane metabolisms in uncultured archaea.</title>
        <authorList>
            <person name="Borrel G."/>
            <person name="Adam P.S."/>
            <person name="McKay L.J."/>
            <person name="Chen L.X."/>
            <person name="Sierra-Garcia I.N."/>
            <person name="Sieber C.M."/>
            <person name="Letourneur Q."/>
            <person name="Ghozlane A."/>
            <person name="Andersen G.L."/>
            <person name="Li W.J."/>
            <person name="Hallam S.J."/>
            <person name="Muyzer G."/>
            <person name="de Oliveira V.M."/>
            <person name="Inskeep W.P."/>
            <person name="Banfield J.F."/>
            <person name="Gribaldo S."/>
        </authorList>
    </citation>
    <scope>NUCLEOTIDE SEQUENCE [LARGE SCALE GENOMIC DNA]</scope>
    <source>
        <strain evidence="7">NM1a</strain>
    </source>
</reference>
<comment type="function">
    <text evidence="4 6">This protein binds specifically to 23S rRNA. It makes multiple contacts with different domains of the 23S rRNA in the assembled 50S subunit and ribosome.</text>
</comment>
<organism evidence="7 8">
    <name type="scientific">Methanoliparum thermophilum</name>
    <dbReference type="NCBI Taxonomy" id="2491083"/>
    <lineage>
        <taxon>Archaea</taxon>
        <taxon>Methanobacteriati</taxon>
        <taxon>Methanobacteriota</taxon>
        <taxon>Candidatus Methanoliparia</taxon>
        <taxon>Candidatus Methanoliparales</taxon>
        <taxon>Candidatus Methanoliparaceae</taxon>
        <taxon>Candidatus Methanoliparum</taxon>
    </lineage>
</organism>
<proteinExistence type="inferred from homology"/>
<keyword evidence="2 4" id="KW-0689">Ribosomal protein</keyword>
<evidence type="ECO:0000256" key="5">
    <source>
        <dbReference type="RuleBase" id="RU004005"/>
    </source>
</evidence>
<dbReference type="EMBL" id="RXIF01000002">
    <property type="protein sequence ID" value="RZN65523.1"/>
    <property type="molecule type" value="Genomic_DNA"/>
</dbReference>
<evidence type="ECO:0000256" key="6">
    <source>
        <dbReference type="RuleBase" id="RU004007"/>
    </source>
</evidence>
<gene>
    <name evidence="4" type="primary">rpl22</name>
    <name evidence="7" type="ORF">EF806_01130</name>
</gene>
<dbReference type="Pfam" id="PF00237">
    <property type="entry name" value="Ribosomal_L22"/>
    <property type="match status" value="1"/>
</dbReference>
<dbReference type="HAMAP" id="MF_01331_A">
    <property type="entry name" value="Ribosomal_uL22_A"/>
    <property type="match status" value="1"/>
</dbReference>
<evidence type="ECO:0000313" key="7">
    <source>
        <dbReference type="EMBL" id="RZN65523.1"/>
    </source>
</evidence>
<dbReference type="InterPro" id="IPR001063">
    <property type="entry name" value="Ribosomal_uL22"/>
</dbReference>
<keyword evidence="4 6" id="KW-0699">rRNA-binding</keyword>
<name>A0A520KTV9_METT2</name>
<dbReference type="GO" id="GO:0002181">
    <property type="term" value="P:cytoplasmic translation"/>
    <property type="evidence" value="ECO:0007669"/>
    <property type="project" value="TreeGrafter"/>
</dbReference>
<comment type="similarity">
    <text evidence="1 4 5">Belongs to the universal ribosomal protein uL22 family.</text>
</comment>
<comment type="function">
    <text evidence="4">The globular domain of the protein is located near the polypeptide exit tunnel on the outside of the subunit, while an extended beta-hairpin is found that lines the wall of the exit tunnel in the center of the 70S ribosome.</text>
</comment>
<comment type="caution">
    <text evidence="7">The sequence shown here is derived from an EMBL/GenBank/DDBJ whole genome shotgun (WGS) entry which is preliminary data.</text>
</comment>
<dbReference type="InterPro" id="IPR005721">
    <property type="entry name" value="Ribosomal_uL22_euk/arc"/>
</dbReference>
<protein>
    <recommendedName>
        <fullName evidence="4">Large ribosomal subunit protein uL22</fullName>
    </recommendedName>
</protein>
<keyword evidence="3 4" id="KW-0687">Ribonucleoprotein</keyword>
<sequence length="157" mass="18083">MPSRHRYAVKEIDPLHDVVSYGRELPISLKHSIEICREIKGMSLEDAKNYLNDVILLKRAVPFKRFNKKVAHKRIEGWDAGRYPKKASMAILRLLNNLEKNAEYKGLDVENLVIKHASASKGRVIMRYFPRAMGRSTPKRRITTNIELLAKEVGSEE</sequence>
<dbReference type="GO" id="GO:0003735">
    <property type="term" value="F:structural constituent of ribosome"/>
    <property type="evidence" value="ECO:0007669"/>
    <property type="project" value="UniProtKB-UniRule"/>
</dbReference>
<keyword evidence="4 6" id="KW-0694">RNA-binding</keyword>